<feature type="signal peptide" evidence="2">
    <location>
        <begin position="1"/>
        <end position="26"/>
    </location>
</feature>
<dbReference type="RefSeq" id="WP_236332050.1">
    <property type="nucleotide sequence ID" value="NZ_CAKMMG010000001.1"/>
</dbReference>
<dbReference type="Pfam" id="PF07833">
    <property type="entry name" value="Cu_amine_oxidN1"/>
    <property type="match status" value="1"/>
</dbReference>
<dbReference type="InterPro" id="IPR003790">
    <property type="entry name" value="GHL10"/>
</dbReference>
<dbReference type="Gene3D" id="3.20.20.80">
    <property type="entry name" value="Glycosidases"/>
    <property type="match status" value="1"/>
</dbReference>
<comment type="caution">
    <text evidence="5">The sequence shown here is derived from an EMBL/GenBank/DDBJ whole genome shotgun (WGS) entry which is preliminary data.</text>
</comment>
<dbReference type="PANTHER" id="PTHR43405">
    <property type="entry name" value="GLYCOSYL HYDROLASE DIGH"/>
    <property type="match status" value="1"/>
</dbReference>
<feature type="chain" id="PRO_5046296919" description="Family 10 glycosylhydrolase" evidence="2">
    <location>
        <begin position="27"/>
        <end position="555"/>
    </location>
</feature>
<dbReference type="Pfam" id="PF02638">
    <property type="entry name" value="GHL10"/>
    <property type="match status" value="1"/>
</dbReference>
<evidence type="ECO:0008006" key="7">
    <source>
        <dbReference type="Google" id="ProtNLM"/>
    </source>
</evidence>
<evidence type="ECO:0000259" key="4">
    <source>
        <dbReference type="Pfam" id="PF07833"/>
    </source>
</evidence>
<feature type="domain" description="Copper amine oxidase-like N-terminal" evidence="4">
    <location>
        <begin position="36"/>
        <end position="141"/>
    </location>
</feature>
<evidence type="ECO:0000256" key="1">
    <source>
        <dbReference type="ARBA" id="ARBA00022729"/>
    </source>
</evidence>
<dbReference type="SUPFAM" id="SSF51445">
    <property type="entry name" value="(Trans)glycosidases"/>
    <property type="match status" value="1"/>
</dbReference>
<evidence type="ECO:0000313" key="6">
    <source>
        <dbReference type="Proteomes" id="UP000838324"/>
    </source>
</evidence>
<dbReference type="InterPro" id="IPR052177">
    <property type="entry name" value="Divisome_Glycosyl_Hydrolase"/>
</dbReference>
<evidence type="ECO:0000259" key="3">
    <source>
        <dbReference type="Pfam" id="PF02638"/>
    </source>
</evidence>
<feature type="domain" description="Glycosyl hydrolase-like 10" evidence="3">
    <location>
        <begin position="187"/>
        <end position="508"/>
    </location>
</feature>
<evidence type="ECO:0000256" key="2">
    <source>
        <dbReference type="SAM" id="SignalP"/>
    </source>
</evidence>
<organism evidence="5 6">
    <name type="scientific">Paenibacillus auburnensis</name>
    <dbReference type="NCBI Taxonomy" id="2905649"/>
    <lineage>
        <taxon>Bacteria</taxon>
        <taxon>Bacillati</taxon>
        <taxon>Bacillota</taxon>
        <taxon>Bacilli</taxon>
        <taxon>Bacillales</taxon>
        <taxon>Paenibacillaceae</taxon>
        <taxon>Paenibacillus</taxon>
    </lineage>
</organism>
<dbReference type="InterPro" id="IPR017853">
    <property type="entry name" value="GH"/>
</dbReference>
<dbReference type="SUPFAM" id="SSF55383">
    <property type="entry name" value="Copper amine oxidase, domain N"/>
    <property type="match status" value="1"/>
</dbReference>
<evidence type="ECO:0000313" key="5">
    <source>
        <dbReference type="EMBL" id="CAH1194750.1"/>
    </source>
</evidence>
<keyword evidence="1 2" id="KW-0732">Signal</keyword>
<reference evidence="5" key="1">
    <citation type="submission" date="2022-01" db="EMBL/GenBank/DDBJ databases">
        <authorList>
            <person name="Criscuolo A."/>
        </authorList>
    </citation>
    <scope>NUCLEOTIDE SEQUENCE</scope>
    <source>
        <strain evidence="5">CIP111892</strain>
    </source>
</reference>
<dbReference type="InterPro" id="IPR012854">
    <property type="entry name" value="Cu_amine_oxidase-like_N"/>
</dbReference>
<gene>
    <name evidence="5" type="ORF">PAECIP111892_01835</name>
</gene>
<protein>
    <recommendedName>
        <fullName evidence="7">Family 10 glycosylhydrolase</fullName>
    </recommendedName>
</protein>
<accession>A0ABN8G455</accession>
<keyword evidence="6" id="KW-1185">Reference proteome</keyword>
<dbReference type="PANTHER" id="PTHR43405:SF1">
    <property type="entry name" value="GLYCOSYL HYDROLASE DIGH"/>
    <property type="match status" value="1"/>
</dbReference>
<sequence length="555" mass="60936">MNYRKWIMGVLVLMLCLPVWSTGARAAAAVQITIELDGETLDTDVPPYITVSNVTMVPVGVVSKGLGAVVDWNQNSKTVTISKEDTVLKLTSGKKAALVNEASVSLDTSVQIKQGRVMVPLRFVSEQLGLQVVWNQAAKHIALYSNAEITAPAGPTVPAVPTVPAPTVPAPTVPSVPSVPSVKSGKEMKGAWVSTVFNLDWPQAASVNNAAKQKQEFDTLLDKLKATGFNAVFVQVRPSGDSLYASQLVPWSKVLTGTQGKAPGYDPLEYMVSSAHQRGMQIHAWFNPFRATTDMGTATLAGLAANHVTKLHPEWIVQADSKLYINPGIPEARQHIIDTVMEVVRGYDVDGIHLDDYFYPSGVAFADDDAFKAYNSKAIVSKADWRRDNINEFIRQLGQEIHTAKPALSYGVSPFGVWRNKKADSSGSDTTAGVSAYDNMYADTRTWIQNGWIDYIAPQIYWSLSFTAARYDKLVDWWVNEVKGTGVKLYIGQATYKVGDTKQSAEWQSGEQIINQLKYNENYDEVAGSIMFRANDIVVRDPYGLSSLLSFYFKS</sequence>
<dbReference type="Gene3D" id="3.30.457.10">
    <property type="entry name" value="Copper amine oxidase-like, N-terminal domain"/>
    <property type="match status" value="1"/>
</dbReference>
<dbReference type="InterPro" id="IPR036582">
    <property type="entry name" value="Mao_N_sf"/>
</dbReference>
<name>A0ABN8G455_9BACL</name>
<dbReference type="EMBL" id="CAKMMG010000001">
    <property type="protein sequence ID" value="CAH1194750.1"/>
    <property type="molecule type" value="Genomic_DNA"/>
</dbReference>
<dbReference type="Proteomes" id="UP000838324">
    <property type="component" value="Unassembled WGS sequence"/>
</dbReference>
<proteinExistence type="predicted"/>